<name>A0ABD4T0E9_9CYAN</name>
<feature type="active site" description="Charge relay system" evidence="8">
    <location>
        <position position="150"/>
    </location>
</feature>
<dbReference type="EC" id="6.3.5.7" evidence="8"/>
<keyword evidence="2 8" id="KW-0436">Ligase</keyword>
<keyword evidence="4 8" id="KW-0067">ATP-binding</keyword>
<dbReference type="EMBL" id="JTHE03000023">
    <property type="protein sequence ID" value="MCM1981913.1"/>
    <property type="molecule type" value="Genomic_DNA"/>
</dbReference>
<feature type="active site" description="Acyl-ester intermediate" evidence="8">
    <location>
        <position position="174"/>
    </location>
</feature>
<organism evidence="10 11">
    <name type="scientific">Lyngbya confervoides BDU141951</name>
    <dbReference type="NCBI Taxonomy" id="1574623"/>
    <lineage>
        <taxon>Bacteria</taxon>
        <taxon>Bacillati</taxon>
        <taxon>Cyanobacteriota</taxon>
        <taxon>Cyanophyceae</taxon>
        <taxon>Oscillatoriophycideae</taxon>
        <taxon>Oscillatoriales</taxon>
        <taxon>Microcoleaceae</taxon>
        <taxon>Lyngbya</taxon>
    </lineage>
</organism>
<dbReference type="SUPFAM" id="SSF75304">
    <property type="entry name" value="Amidase signature (AS) enzymes"/>
    <property type="match status" value="1"/>
</dbReference>
<dbReference type="Gene3D" id="3.90.1300.10">
    <property type="entry name" value="Amidase signature (AS) domain"/>
    <property type="match status" value="1"/>
</dbReference>
<evidence type="ECO:0000256" key="1">
    <source>
        <dbReference type="ARBA" id="ARBA00008069"/>
    </source>
</evidence>
<dbReference type="Pfam" id="PF01425">
    <property type="entry name" value="Amidase"/>
    <property type="match status" value="1"/>
</dbReference>
<evidence type="ECO:0000256" key="2">
    <source>
        <dbReference type="ARBA" id="ARBA00022598"/>
    </source>
</evidence>
<protein>
    <recommendedName>
        <fullName evidence="8">Glutamyl-tRNA(Gln) amidotransferase subunit A</fullName>
        <shortName evidence="8">Glu-ADT subunit A</shortName>
        <ecNumber evidence="8">6.3.5.7</ecNumber>
    </recommendedName>
</protein>
<accession>A0ABD4T0E9</accession>
<dbReference type="AlphaFoldDB" id="A0ABD4T0E9"/>
<dbReference type="NCBIfam" id="TIGR00132">
    <property type="entry name" value="gatA"/>
    <property type="match status" value="1"/>
</dbReference>
<comment type="caution">
    <text evidence="10">The sequence shown here is derived from an EMBL/GenBank/DDBJ whole genome shotgun (WGS) entry which is preliminary data.</text>
</comment>
<keyword evidence="3 8" id="KW-0547">Nucleotide-binding</keyword>
<dbReference type="PANTHER" id="PTHR11895:SF151">
    <property type="entry name" value="GLUTAMYL-TRNA(GLN) AMIDOTRANSFERASE SUBUNIT A"/>
    <property type="match status" value="1"/>
</dbReference>
<dbReference type="RefSeq" id="WP_166280103.1">
    <property type="nucleotide sequence ID" value="NZ_JTHE03000023.1"/>
</dbReference>
<evidence type="ECO:0000313" key="11">
    <source>
        <dbReference type="Proteomes" id="UP000031561"/>
    </source>
</evidence>
<reference evidence="10 11" key="1">
    <citation type="journal article" date="2015" name="Genome Announc.">
        <title>Draft Genome Sequence of Filamentous Marine Cyanobacterium Lyngbya confervoides Strain BDU141951.</title>
        <authorList>
            <person name="Chandrababunaidu M.M."/>
            <person name="Sen D."/>
            <person name="Tripathy S."/>
        </authorList>
    </citation>
    <scope>NUCLEOTIDE SEQUENCE [LARGE SCALE GENOMIC DNA]</scope>
    <source>
        <strain evidence="10 11">BDU141951</strain>
    </source>
</reference>
<dbReference type="InterPro" id="IPR020556">
    <property type="entry name" value="Amidase_CS"/>
</dbReference>
<dbReference type="HAMAP" id="MF_00120">
    <property type="entry name" value="GatA"/>
    <property type="match status" value="1"/>
</dbReference>
<evidence type="ECO:0000256" key="4">
    <source>
        <dbReference type="ARBA" id="ARBA00022840"/>
    </source>
</evidence>
<comment type="catalytic activity">
    <reaction evidence="7 8">
        <text>L-glutamyl-tRNA(Gln) + L-glutamine + ATP + H2O = L-glutaminyl-tRNA(Gln) + L-glutamate + ADP + phosphate + H(+)</text>
        <dbReference type="Rhea" id="RHEA:17521"/>
        <dbReference type="Rhea" id="RHEA-COMP:9681"/>
        <dbReference type="Rhea" id="RHEA-COMP:9684"/>
        <dbReference type="ChEBI" id="CHEBI:15377"/>
        <dbReference type="ChEBI" id="CHEBI:15378"/>
        <dbReference type="ChEBI" id="CHEBI:29985"/>
        <dbReference type="ChEBI" id="CHEBI:30616"/>
        <dbReference type="ChEBI" id="CHEBI:43474"/>
        <dbReference type="ChEBI" id="CHEBI:58359"/>
        <dbReference type="ChEBI" id="CHEBI:78520"/>
        <dbReference type="ChEBI" id="CHEBI:78521"/>
        <dbReference type="ChEBI" id="CHEBI:456216"/>
        <dbReference type="EC" id="6.3.5.7"/>
    </reaction>
</comment>
<evidence type="ECO:0000256" key="8">
    <source>
        <dbReference type="HAMAP-Rule" id="MF_00120"/>
    </source>
</evidence>
<dbReference type="Proteomes" id="UP000031561">
    <property type="component" value="Unassembled WGS sequence"/>
</dbReference>
<evidence type="ECO:0000313" key="10">
    <source>
        <dbReference type="EMBL" id="MCM1981913.1"/>
    </source>
</evidence>
<comment type="subunit">
    <text evidence="8">Heterotrimer of A, B and C subunits.</text>
</comment>
<feature type="domain" description="Amidase" evidence="9">
    <location>
        <begin position="20"/>
        <end position="463"/>
    </location>
</feature>
<dbReference type="InterPro" id="IPR000120">
    <property type="entry name" value="Amidase"/>
</dbReference>
<gene>
    <name evidence="8 10" type="primary">gatA</name>
    <name evidence="10" type="ORF">QQ91_0003580</name>
</gene>
<evidence type="ECO:0000256" key="3">
    <source>
        <dbReference type="ARBA" id="ARBA00022741"/>
    </source>
</evidence>
<evidence type="ECO:0000256" key="7">
    <source>
        <dbReference type="ARBA" id="ARBA00047407"/>
    </source>
</evidence>
<keyword evidence="11" id="KW-1185">Reference proteome</keyword>
<evidence type="ECO:0000256" key="6">
    <source>
        <dbReference type="ARBA" id="ARBA00025295"/>
    </source>
</evidence>
<keyword evidence="5 8" id="KW-0648">Protein biosynthesis</keyword>
<dbReference type="InterPro" id="IPR004412">
    <property type="entry name" value="GatA"/>
</dbReference>
<evidence type="ECO:0000256" key="5">
    <source>
        <dbReference type="ARBA" id="ARBA00022917"/>
    </source>
</evidence>
<proteinExistence type="inferred from homology"/>
<dbReference type="GO" id="GO:0005524">
    <property type="term" value="F:ATP binding"/>
    <property type="evidence" value="ECO:0007669"/>
    <property type="project" value="UniProtKB-KW"/>
</dbReference>
<dbReference type="PANTHER" id="PTHR11895">
    <property type="entry name" value="TRANSAMIDASE"/>
    <property type="match status" value="1"/>
</dbReference>
<dbReference type="InterPro" id="IPR036928">
    <property type="entry name" value="AS_sf"/>
</dbReference>
<evidence type="ECO:0000259" key="9">
    <source>
        <dbReference type="Pfam" id="PF01425"/>
    </source>
</evidence>
<comment type="similarity">
    <text evidence="1 8">Belongs to the amidase family. GatA subfamily.</text>
</comment>
<feature type="active site" description="Charge relay system" evidence="8">
    <location>
        <position position="75"/>
    </location>
</feature>
<dbReference type="PROSITE" id="PS00571">
    <property type="entry name" value="AMIDASES"/>
    <property type="match status" value="1"/>
</dbReference>
<dbReference type="InterPro" id="IPR023631">
    <property type="entry name" value="Amidase_dom"/>
</dbReference>
<dbReference type="GO" id="GO:0050567">
    <property type="term" value="F:glutaminyl-tRNA synthase (glutamine-hydrolyzing) activity"/>
    <property type="evidence" value="ECO:0007669"/>
    <property type="project" value="UniProtKB-UniRule"/>
</dbReference>
<dbReference type="GO" id="GO:0006412">
    <property type="term" value="P:translation"/>
    <property type="evidence" value="ECO:0007669"/>
    <property type="project" value="UniProtKB-UniRule"/>
</dbReference>
<comment type="function">
    <text evidence="6 8">Allows the formation of correctly charged Gln-tRNA(Gln) through the transamidation of misacylated Glu-tRNA(Gln) in organisms which lack glutaminyl-tRNA synthetase. The reaction takes place in the presence of glutamine and ATP through an activated gamma-phospho-Glu-tRNA(Gln).</text>
</comment>
<sequence>MASIRELHQQLITKAQSATELTQAALDRIDTLEPHLKSFLSVTADHALAQAKQIDQKIAAGEEIGLLAGIPVGIKDNLSTKGIPTTCGSKILENFVPPYESTVTQKLQAAGAIMVGKTNLDEFAMGSSTENSAYQLTANPWDLERVPGGSSGGSAAAVAAEECVVALGSDTGGSIRQPASFCGVVGMKPTYGLVSRYGLVAYASSLDQIGPFGRTVEDAAILLGEIAGYDPRDSTSLKVEIPDYRQFLKPDLKGKTVGVITETLGEGLDESVAQAVQAAIAQLQDLGAAVQEISCPRFRYGLPTYYIIAPSEASANLARYDGVRYGYRAKNPEDLLQMYCETRSQGFGAEVKRRIMIGTYALSAGYYDAYYLKAQKVRTLIKQDFERAFESVDVLVCPTCPTTAFKAGEKTADPLSMYLSDLMTIPVNLAGLPGLSLPCGFDPQGLPIGLQLIGDVLREDNVLHVAYAYEQSTDWHQRSPQL</sequence>